<feature type="transmembrane region" description="Helical" evidence="9">
    <location>
        <begin position="90"/>
        <end position="108"/>
    </location>
</feature>
<evidence type="ECO:0000259" key="10">
    <source>
        <dbReference type="Pfam" id="PF02366"/>
    </source>
</evidence>
<comment type="pathway">
    <text evidence="2">Protein modification; protein glycosylation.</text>
</comment>
<dbReference type="Pfam" id="PF16192">
    <property type="entry name" value="PMT_4TMC"/>
    <property type="match status" value="1"/>
</dbReference>
<feature type="transmembrane region" description="Helical" evidence="9">
    <location>
        <begin position="141"/>
        <end position="159"/>
    </location>
</feature>
<evidence type="ECO:0000256" key="5">
    <source>
        <dbReference type="ARBA" id="ARBA00022679"/>
    </source>
</evidence>
<evidence type="ECO:0000256" key="6">
    <source>
        <dbReference type="ARBA" id="ARBA00022692"/>
    </source>
</evidence>
<accession>A0A6J7IFE6</accession>
<dbReference type="EMBL" id="CAFBNG010000001">
    <property type="protein sequence ID" value="CAB4929923.1"/>
    <property type="molecule type" value="Genomic_DNA"/>
</dbReference>
<dbReference type="Pfam" id="PF02366">
    <property type="entry name" value="PMT"/>
    <property type="match status" value="1"/>
</dbReference>
<dbReference type="PANTHER" id="PTHR10050">
    <property type="entry name" value="DOLICHYL-PHOSPHATE-MANNOSE--PROTEIN MANNOSYLTRANSFERASE"/>
    <property type="match status" value="1"/>
</dbReference>
<evidence type="ECO:0000256" key="2">
    <source>
        <dbReference type="ARBA" id="ARBA00004922"/>
    </source>
</evidence>
<protein>
    <submittedName>
        <fullName evidence="12">Unannotated protein</fullName>
    </submittedName>
</protein>
<keyword evidence="8 9" id="KW-0472">Membrane</keyword>
<dbReference type="UniPathway" id="UPA00378"/>
<dbReference type="InterPro" id="IPR027005">
    <property type="entry name" value="PMT-like"/>
</dbReference>
<keyword evidence="5" id="KW-0808">Transferase</keyword>
<evidence type="ECO:0000256" key="8">
    <source>
        <dbReference type="ARBA" id="ARBA00023136"/>
    </source>
</evidence>
<dbReference type="PANTHER" id="PTHR10050:SF46">
    <property type="entry name" value="PROTEIN O-MANNOSYL-TRANSFERASE 2"/>
    <property type="match status" value="1"/>
</dbReference>
<gene>
    <name evidence="12" type="ORF">UFOPK3774_00004</name>
</gene>
<feature type="transmembrane region" description="Helical" evidence="9">
    <location>
        <begin position="165"/>
        <end position="190"/>
    </location>
</feature>
<evidence type="ECO:0000256" key="4">
    <source>
        <dbReference type="ARBA" id="ARBA00022676"/>
    </source>
</evidence>
<feature type="transmembrane region" description="Helical" evidence="9">
    <location>
        <begin position="401"/>
        <end position="420"/>
    </location>
</feature>
<feature type="domain" description="Protein O-mannosyl-transferase C-terminal four TM" evidence="11">
    <location>
        <begin position="253"/>
        <end position="439"/>
    </location>
</feature>
<dbReference type="GO" id="GO:0012505">
    <property type="term" value="C:endomembrane system"/>
    <property type="evidence" value="ECO:0007669"/>
    <property type="project" value="UniProtKB-SubCell"/>
</dbReference>
<name>A0A6J7IFE6_9ZZZZ</name>
<keyword evidence="6 9" id="KW-0812">Transmembrane</keyword>
<comment type="similarity">
    <text evidence="3">Belongs to the glycosyltransferase 39 family.</text>
</comment>
<evidence type="ECO:0000259" key="11">
    <source>
        <dbReference type="Pfam" id="PF16192"/>
    </source>
</evidence>
<evidence type="ECO:0000256" key="9">
    <source>
        <dbReference type="SAM" id="Phobius"/>
    </source>
</evidence>
<dbReference type="GO" id="GO:0016020">
    <property type="term" value="C:membrane"/>
    <property type="evidence" value="ECO:0007669"/>
    <property type="project" value="InterPro"/>
</dbReference>
<organism evidence="12">
    <name type="scientific">freshwater metagenome</name>
    <dbReference type="NCBI Taxonomy" id="449393"/>
    <lineage>
        <taxon>unclassified sequences</taxon>
        <taxon>metagenomes</taxon>
        <taxon>ecological metagenomes</taxon>
    </lineage>
</organism>
<feature type="transmembrane region" description="Helical" evidence="9">
    <location>
        <begin position="368"/>
        <end position="389"/>
    </location>
</feature>
<dbReference type="AlphaFoldDB" id="A0A6J7IFE6"/>
<proteinExistence type="inferred from homology"/>
<feature type="transmembrane region" description="Helical" evidence="9">
    <location>
        <begin position="114"/>
        <end position="134"/>
    </location>
</feature>
<evidence type="ECO:0000256" key="3">
    <source>
        <dbReference type="ARBA" id="ARBA00007222"/>
    </source>
</evidence>
<dbReference type="GO" id="GO:0000030">
    <property type="term" value="F:mannosyltransferase activity"/>
    <property type="evidence" value="ECO:0007669"/>
    <property type="project" value="InterPro"/>
</dbReference>
<keyword evidence="7 9" id="KW-1133">Transmembrane helix</keyword>
<feature type="transmembrane region" description="Helical" evidence="9">
    <location>
        <begin position="340"/>
        <end position="362"/>
    </location>
</feature>
<feature type="domain" description="ArnT-like N-terminal" evidence="10">
    <location>
        <begin position="20"/>
        <end position="215"/>
    </location>
</feature>
<dbReference type="InterPro" id="IPR003342">
    <property type="entry name" value="ArnT-like_N"/>
</dbReference>
<sequence>MTIAPIRALLLRYERLTPSLLALIGLILRLTNLSTPKGLVFDELYYVDGARDFLAHGVEVTGAGPEFIAHPPLGKWLIAIGIKIFGNHEFGWRFATALTGAFLIYLTARVAQKLFNSPVLTAIAGILALCDGLALVHSRTALLDLFLTFFVLAGAYAWLLDRHVITALFFGLACSVKWSGIYFLIFFLLWTLWREYQMGAGLLSIAIRKVQYLSIAFLLYCATWSGWFISHRGWDRNWVKDNDSTFSFVPKEIRNFWHYHSEILNFHTGLTTSHPYSANVWSWLIQGRPTSFFYAAPNNCGASSCAQEVLAVGTPLLWWLGTIAIFVVLGFWIKARRERANAVVPGFILSGFICGYLPWFFFQKRTVFSFYAIVFEPFLIFALVYCAKLILESNWRWRSEFIAVVVVAIALNFAYFYPIYVGQSIPYSAWHTRMWLPSWI</sequence>
<evidence type="ECO:0000313" key="12">
    <source>
        <dbReference type="EMBL" id="CAB4929923.1"/>
    </source>
</evidence>
<evidence type="ECO:0000256" key="7">
    <source>
        <dbReference type="ARBA" id="ARBA00022989"/>
    </source>
</evidence>
<comment type="subcellular location">
    <subcellularLocation>
        <location evidence="1">Endomembrane system</location>
        <topology evidence="1">Multi-pass membrane protein</topology>
    </subcellularLocation>
</comment>
<dbReference type="InterPro" id="IPR032421">
    <property type="entry name" value="PMT_4TMC"/>
</dbReference>
<evidence type="ECO:0000256" key="1">
    <source>
        <dbReference type="ARBA" id="ARBA00004127"/>
    </source>
</evidence>
<keyword evidence="4" id="KW-0328">Glycosyltransferase</keyword>
<feature type="transmembrane region" description="Helical" evidence="9">
    <location>
        <begin position="210"/>
        <end position="229"/>
    </location>
</feature>
<dbReference type="GO" id="GO:0006493">
    <property type="term" value="P:protein O-linked glycosylation"/>
    <property type="evidence" value="ECO:0007669"/>
    <property type="project" value="InterPro"/>
</dbReference>
<reference evidence="12" key="1">
    <citation type="submission" date="2020-05" db="EMBL/GenBank/DDBJ databases">
        <authorList>
            <person name="Chiriac C."/>
            <person name="Salcher M."/>
            <person name="Ghai R."/>
            <person name="Kavagutti S V."/>
        </authorList>
    </citation>
    <scope>NUCLEOTIDE SEQUENCE</scope>
</reference>
<feature type="transmembrane region" description="Helical" evidence="9">
    <location>
        <begin position="316"/>
        <end position="333"/>
    </location>
</feature>